<dbReference type="OrthoDB" id="7059145at2"/>
<reference evidence="1 2" key="1">
    <citation type="submission" date="2019-12" db="EMBL/GenBank/DDBJ databases">
        <title>Genomic-based taxomic classification of the family Erythrobacteraceae.</title>
        <authorList>
            <person name="Xu L."/>
        </authorList>
    </citation>
    <scope>NUCLEOTIDE SEQUENCE [LARGE SCALE GENOMIC DNA]</scope>
    <source>
        <strain evidence="1 2">MCCC 1K02066</strain>
    </source>
</reference>
<name>A0A6I4UVV3_9SPHN</name>
<evidence type="ECO:0000313" key="1">
    <source>
        <dbReference type="EMBL" id="MXP41155.1"/>
    </source>
</evidence>
<dbReference type="AlphaFoldDB" id="A0A6I4UVV3"/>
<sequence length="190" mass="20927">MTHDSILEPADFRAPAVLLAGPVDQAMYASFRDQLNKAPQEGLCVVELSTLGGDPEVARMMGEDVRFHSDINPGRRIVFLGKAAIYSAGTTFMSFFARENRYLSRGTRLMIHERLMNCTLGLNGPLTTCIASVEAKLHELQASIAIQNEGFENLVRGSQVTIEEVLRRAPSNWYIEASEARSLGLIADVI</sequence>
<dbReference type="InterPro" id="IPR029045">
    <property type="entry name" value="ClpP/crotonase-like_dom_sf"/>
</dbReference>
<keyword evidence="2" id="KW-1185">Reference proteome</keyword>
<dbReference type="Gene3D" id="3.90.226.10">
    <property type="entry name" value="2-enoyl-CoA Hydratase, Chain A, domain 1"/>
    <property type="match status" value="1"/>
</dbReference>
<gene>
    <name evidence="1" type="ORF">GRI75_05780</name>
</gene>
<proteinExistence type="predicted"/>
<evidence type="ECO:0000313" key="2">
    <source>
        <dbReference type="Proteomes" id="UP000469159"/>
    </source>
</evidence>
<dbReference type="RefSeq" id="WP_160745982.1">
    <property type="nucleotide sequence ID" value="NZ_WTYK01000002.1"/>
</dbReference>
<protein>
    <submittedName>
        <fullName evidence="1">Peptidase S14</fullName>
    </submittedName>
</protein>
<dbReference type="SUPFAM" id="SSF52096">
    <property type="entry name" value="ClpP/crotonase"/>
    <property type="match status" value="1"/>
</dbReference>
<organism evidence="1 2">
    <name type="scientific">Croceibacterium soli</name>
    <dbReference type="NCBI Taxonomy" id="1739690"/>
    <lineage>
        <taxon>Bacteria</taxon>
        <taxon>Pseudomonadati</taxon>
        <taxon>Pseudomonadota</taxon>
        <taxon>Alphaproteobacteria</taxon>
        <taxon>Sphingomonadales</taxon>
        <taxon>Erythrobacteraceae</taxon>
        <taxon>Croceibacterium</taxon>
    </lineage>
</organism>
<dbReference type="EMBL" id="WTYK01000002">
    <property type="protein sequence ID" value="MXP41155.1"/>
    <property type="molecule type" value="Genomic_DNA"/>
</dbReference>
<comment type="caution">
    <text evidence="1">The sequence shown here is derived from an EMBL/GenBank/DDBJ whole genome shotgun (WGS) entry which is preliminary data.</text>
</comment>
<accession>A0A6I4UVV3</accession>
<dbReference type="Proteomes" id="UP000469159">
    <property type="component" value="Unassembled WGS sequence"/>
</dbReference>